<dbReference type="InParanoid" id="A0A259TUC2"/>
<feature type="region of interest" description="Disordered" evidence="1">
    <location>
        <begin position="795"/>
        <end position="818"/>
    </location>
</feature>
<proteinExistence type="predicted"/>
<evidence type="ECO:0000313" key="3">
    <source>
        <dbReference type="Proteomes" id="UP000216446"/>
    </source>
</evidence>
<dbReference type="EMBL" id="MQWB01000011">
    <property type="protein sequence ID" value="OZC01343.1"/>
    <property type="molecule type" value="Genomic_DNA"/>
</dbReference>
<accession>A0A259TUC2</accession>
<gene>
    <name evidence="2" type="ORF">BSZ36_18055</name>
</gene>
<keyword evidence="3" id="KW-1185">Reference proteome</keyword>
<feature type="compositionally biased region" description="Basic and acidic residues" evidence="1">
    <location>
        <begin position="795"/>
        <end position="810"/>
    </location>
</feature>
<dbReference type="Proteomes" id="UP000216446">
    <property type="component" value="Unassembled WGS sequence"/>
</dbReference>
<reference evidence="2 3" key="1">
    <citation type="submission" date="2016-11" db="EMBL/GenBank/DDBJ databases">
        <title>Study of marine rhodopsin-containing bacteria.</title>
        <authorList>
            <person name="Yoshizawa S."/>
            <person name="Kumagai Y."/>
            <person name="Kogure K."/>
        </authorList>
    </citation>
    <scope>NUCLEOTIDE SEQUENCE [LARGE SCALE GENOMIC DNA]</scope>
    <source>
        <strain evidence="2 3">SG-29</strain>
    </source>
</reference>
<sequence length="1387" mass="150336">MDADLVLPVSRVWVPIDESPRLSGGFLATATPIPGFEEPGQMTLRSGNEHFKYAPGLVSSDVLVLLGPPGIGKSTEIGVMADQEVGPKLVVDLAEVSESSDLSDLLDQPEVEAWVRGEQRPTLFFDAYDEGRTDVRTLGKAIVRALKSGGDVSSLCIRIACRDGDRPHTLERDLKALMGRVEVYTLAPLRRLDAWAIAAARLGEGHADPFLAAVDEAKVGPLAAAPLTLDLLLRIYEKDQRLPESRVALYGQAVQLLAEDPNEYRHEVGRVGTTTPAERVRLASRIAVLLLGSGRLRLLLDGTSDGDAITLSDVEGTSDTSWDGSAIRNALKELTLHSGLIATDGAGDGRGFRFVHRSYEEFLAAQYLVNAQTPPDASNTLLSHPTGGVRPQHAETAAWLSALDPDFRAHLVSREPGVALRYLDDSLDEEGRKAAILACQQAHDAGRLSYGAALPSPHHLVHPGLDDQLAAWIRDPGHALGGRTAAIHAAVATRRTALVPLFVEIALGDAHDETVRRHATNAALELGNTDTADALSALETPPESDDPHRWVAFSVRAARFPERLSFADLVSQIESDVKAGATQLETTAANFAEDHVENGDLPATALVDGLTWLAGNPSLNVGTRPLATALVQATQPRVMDDPDIAAALVRAITPTYGETVVPVAYWPVEGTTPPSDVRRALVQAAVALDAEPIPERETDIHRTISLSGLRETLVRDDLPWLLARLTEASGETQRIWARAVATVARMPADREALLAAVGPAPRVPALDSLWTCYFAPVPLDHPDVPSAKAKLAAKARREAEREAEMEERQTPHVPDPPVPDVIADLSLAVIGGDSSAWEDVVAQLKRDPADDRNTHTLNVHDDLRRARTWRVLNPSARSQVAQAALSALAAPDVALTPSAIVTAFRIAEATDTLGVVAPDTWRRHVRALIRADFNSNGTTTVKRRGDLLVRAYRKAPDALVAEISAMLAEATPYGLTVIYSLRPFWNARLRTALVDAAIQHGDNDVRFSLLETLVVNRQPEATGATLAELKGRLGRGEGFTEQGLAYAALAFQADPDAAWSLLSSHLDDEADARALFEAITHQGRYRTVQFDTVSLHTLTDIARRAHSLTPSDGVIGWRSTLVNHLLRSIAQRGTQEAINALKAIGADVPTLDVTSWVRNARAERAKRDPDYLAPAAVLALAQDPDAAPIRSDRELQAAILCSLKRLQTKLSGQRQGASPELWNEELTAHPNVARPRDENGVSDYIKRHLQDELGTRRVVFAREAESFPRSETDILAVLALPNGETVEVIIEVKGAWNDDYANGLLGQLARRYLRESGRRYGIHLIVSFEKTLWDDADSRKGKSTSRETVCVNLREQARVAHLEGYEIAPVVLEVLPHRSSKGAKGDT</sequence>
<comment type="caution">
    <text evidence="2">The sequence shown here is derived from an EMBL/GenBank/DDBJ whole genome shotgun (WGS) entry which is preliminary data.</text>
</comment>
<dbReference type="SUPFAM" id="SSF52540">
    <property type="entry name" value="P-loop containing nucleoside triphosphate hydrolases"/>
    <property type="match status" value="1"/>
</dbReference>
<organism evidence="2 3">
    <name type="scientific">Rubricoccus marinus</name>
    <dbReference type="NCBI Taxonomy" id="716817"/>
    <lineage>
        <taxon>Bacteria</taxon>
        <taxon>Pseudomonadati</taxon>
        <taxon>Rhodothermota</taxon>
        <taxon>Rhodothermia</taxon>
        <taxon>Rhodothermales</taxon>
        <taxon>Rubricoccaceae</taxon>
        <taxon>Rubricoccus</taxon>
    </lineage>
</organism>
<evidence type="ECO:0000313" key="2">
    <source>
        <dbReference type="EMBL" id="OZC01343.1"/>
    </source>
</evidence>
<protein>
    <submittedName>
        <fullName evidence="2">Uncharacterized protein</fullName>
    </submittedName>
</protein>
<evidence type="ECO:0000256" key="1">
    <source>
        <dbReference type="SAM" id="MobiDB-lite"/>
    </source>
</evidence>
<dbReference type="InterPro" id="IPR027417">
    <property type="entry name" value="P-loop_NTPase"/>
</dbReference>
<name>A0A259TUC2_9BACT</name>